<evidence type="ECO:0000256" key="4">
    <source>
        <dbReference type="ARBA" id="ARBA00022833"/>
    </source>
</evidence>
<dbReference type="InParanoid" id="A0A7N2KKE8"/>
<keyword evidence="3" id="KW-0863">Zinc-finger</keyword>
<dbReference type="GO" id="GO:0008270">
    <property type="term" value="F:zinc ion binding"/>
    <property type="evidence" value="ECO:0007669"/>
    <property type="project" value="UniProtKB-KW"/>
</dbReference>
<dbReference type="InterPro" id="IPR002219">
    <property type="entry name" value="PKC_DAG/PE"/>
</dbReference>
<sequence>MELQHFIHEHPLIINKFPGNFMSFLESFYFYYHKIMPKCTGCGEAIVGSCVCCGQCNFRLHNSCAELPRELQLPIHDKHPLVLQITKNDEGTYKCNYCNLVCKHFFYHCPLCKFVLDVKCASSLQSILEVEIHDHPLALFQGSISFTCNFCGKKGEDKPCQCALCGIWFHHKCAFLPHMVKHMRHKHPLNLTKPLKNDQSEDQLCQFCVKKLDTNYGIYYCSSCDYVVHLDCAIDNFHGELTLKWESKDEELIESTTRVGKDKIEVPIEIKHFSHEHELKLTDELENYEICDGCIRTIFLPFYKCAQCSFFLHKSCVELPNKKQHPLHMHTLTLNSRRSMLARCDVCELFTNGFTYKCSICGRFELDVSCSLIPEKLTHVGHEHSLILSSTTLDEKCSACNYKTKIFRCTKCEFTLDFGCATLPLTVKHRQHEHLFSLRYSAEDNSGEYYCDICEEERDSKFWFYYCDECSFPAHPKCIFGEFLNSEYRDCRNIKFGSTYTSDIHQHPLTLAHKTMDHASCDKCGKFCNEVAYECATCNSIIQVEGLPNCETSLMDFAVAEKQQIYQNQVSSSRIDIILVVLFTISSLLDAIVDHDNNNNNNKNDNVVVDIDICPHDYAADLNDTNFDAVLRDTPATFAVPHYERVARLFDGPDAVHPGIILMTRVDCALKCDLFVCPNVSESLSNLLIVWNREAYLIDGYGNRINTKLCDKFSVDYNPVLFWAPSSKFVSGGWEPKQEKYEIHVIDDARTADRNWINKQTVSSFGLDDEKFENQHLSSNVSDPLQIARAAYDVEEAQVI</sequence>
<keyword evidence="7" id="KW-1185">Reference proteome</keyword>
<evidence type="ECO:0000256" key="1">
    <source>
        <dbReference type="ARBA" id="ARBA00022723"/>
    </source>
</evidence>
<evidence type="ECO:0000256" key="3">
    <source>
        <dbReference type="ARBA" id="ARBA00022771"/>
    </source>
</evidence>
<accession>A0A7N2KKE8</accession>
<evidence type="ECO:0000313" key="6">
    <source>
        <dbReference type="EnsemblPlants" id="QL01p002329:mrna"/>
    </source>
</evidence>
<dbReference type="Proteomes" id="UP000594261">
    <property type="component" value="Chromosome 1"/>
</dbReference>
<reference evidence="6 7" key="1">
    <citation type="journal article" date="2016" name="G3 (Bethesda)">
        <title>First Draft Assembly and Annotation of the Genome of a California Endemic Oak Quercus lobata Nee (Fagaceae).</title>
        <authorList>
            <person name="Sork V.L."/>
            <person name="Fitz-Gibbon S.T."/>
            <person name="Puiu D."/>
            <person name="Crepeau M."/>
            <person name="Gugger P.F."/>
            <person name="Sherman R."/>
            <person name="Stevens K."/>
            <person name="Langley C.H."/>
            <person name="Pellegrini M."/>
            <person name="Salzberg S.L."/>
        </authorList>
    </citation>
    <scope>NUCLEOTIDE SEQUENCE [LARGE SCALE GENOMIC DNA]</scope>
    <source>
        <strain evidence="6 7">cv. SW786</strain>
    </source>
</reference>
<reference evidence="6" key="2">
    <citation type="submission" date="2021-01" db="UniProtKB">
        <authorList>
            <consortium name="EnsemblPlants"/>
        </authorList>
    </citation>
    <scope>IDENTIFICATION</scope>
</reference>
<dbReference type="SMART" id="SM00249">
    <property type="entry name" value="PHD"/>
    <property type="match status" value="4"/>
</dbReference>
<dbReference type="InterPro" id="IPR004146">
    <property type="entry name" value="DC1"/>
</dbReference>
<dbReference type="PANTHER" id="PTHR32410:SF163">
    <property type="entry name" value="DC1 DOMAIN-CONTAINING PROTEIN"/>
    <property type="match status" value="1"/>
</dbReference>
<dbReference type="EMBL" id="LRBV02000001">
    <property type="status" value="NOT_ANNOTATED_CDS"/>
    <property type="molecule type" value="Genomic_DNA"/>
</dbReference>
<evidence type="ECO:0000256" key="2">
    <source>
        <dbReference type="ARBA" id="ARBA00022737"/>
    </source>
</evidence>
<protein>
    <recommendedName>
        <fullName evidence="5">C2H2-type domain-containing protein</fullName>
    </recommendedName>
</protein>
<dbReference type="EnsemblPlants" id="QL01p002329:mrna">
    <property type="protein sequence ID" value="QL01p002329:mrna"/>
    <property type="gene ID" value="QL01p002329"/>
</dbReference>
<dbReference type="SUPFAM" id="SSF57889">
    <property type="entry name" value="Cysteine-rich domain"/>
    <property type="match status" value="4"/>
</dbReference>
<dbReference type="PANTHER" id="PTHR32410">
    <property type="entry name" value="CYSTEINE/HISTIDINE-RICH C1 DOMAIN FAMILY PROTEIN"/>
    <property type="match status" value="1"/>
</dbReference>
<evidence type="ECO:0000259" key="5">
    <source>
        <dbReference type="PROSITE" id="PS00028"/>
    </source>
</evidence>
<dbReference type="InterPro" id="IPR001965">
    <property type="entry name" value="Znf_PHD"/>
</dbReference>
<dbReference type="InterPro" id="IPR046349">
    <property type="entry name" value="C1-like_sf"/>
</dbReference>
<dbReference type="InterPro" id="IPR013087">
    <property type="entry name" value="Znf_C2H2_type"/>
</dbReference>
<proteinExistence type="predicted"/>
<evidence type="ECO:0000313" key="7">
    <source>
        <dbReference type="Proteomes" id="UP000594261"/>
    </source>
</evidence>
<dbReference type="PROSITE" id="PS00028">
    <property type="entry name" value="ZINC_FINGER_C2H2_1"/>
    <property type="match status" value="1"/>
</dbReference>
<dbReference type="SMART" id="SM00109">
    <property type="entry name" value="C1"/>
    <property type="match status" value="4"/>
</dbReference>
<dbReference type="AlphaFoldDB" id="A0A7N2KKE8"/>
<keyword evidence="2" id="KW-0677">Repeat</keyword>
<keyword evidence="1" id="KW-0479">Metal-binding</keyword>
<dbReference type="OMA" id="THESDEY"/>
<name>A0A7N2KKE8_QUELO</name>
<feature type="domain" description="C2H2-type" evidence="5">
    <location>
        <begin position="160"/>
        <end position="182"/>
    </location>
</feature>
<dbReference type="FunCoup" id="A0A7N2KKE8">
    <property type="interactions" value="13"/>
</dbReference>
<organism evidence="6 7">
    <name type="scientific">Quercus lobata</name>
    <name type="common">Valley oak</name>
    <dbReference type="NCBI Taxonomy" id="97700"/>
    <lineage>
        <taxon>Eukaryota</taxon>
        <taxon>Viridiplantae</taxon>
        <taxon>Streptophyta</taxon>
        <taxon>Embryophyta</taxon>
        <taxon>Tracheophyta</taxon>
        <taxon>Spermatophyta</taxon>
        <taxon>Magnoliopsida</taxon>
        <taxon>eudicotyledons</taxon>
        <taxon>Gunneridae</taxon>
        <taxon>Pentapetalae</taxon>
        <taxon>rosids</taxon>
        <taxon>fabids</taxon>
        <taxon>Fagales</taxon>
        <taxon>Fagaceae</taxon>
        <taxon>Quercus</taxon>
    </lineage>
</organism>
<keyword evidence="4" id="KW-0862">Zinc</keyword>
<dbReference type="Pfam" id="PF03107">
    <property type="entry name" value="C1_2"/>
    <property type="match status" value="6"/>
</dbReference>
<dbReference type="Gramene" id="QL01p002329:mrna">
    <property type="protein sequence ID" value="QL01p002329:mrna"/>
    <property type="gene ID" value="QL01p002329"/>
</dbReference>
<dbReference type="InterPro" id="IPR053192">
    <property type="entry name" value="Vacuole_Formation_Reg"/>
</dbReference>